<dbReference type="GO" id="GO:0004490">
    <property type="term" value="F:methylglutaconyl-CoA hydratase activity"/>
    <property type="evidence" value="ECO:0007669"/>
    <property type="project" value="UniProtKB-EC"/>
</dbReference>
<evidence type="ECO:0000313" key="1">
    <source>
        <dbReference type="EMBL" id="MET3733079.1"/>
    </source>
</evidence>
<protein>
    <submittedName>
        <fullName evidence="1">Methylglutaconyl-CoA hydratase</fullName>
        <ecNumber evidence="1">4.2.1.18</ecNumber>
    </submittedName>
</protein>
<dbReference type="PANTHER" id="PTHR11941:SF54">
    <property type="entry name" value="ENOYL-COA HYDRATASE, MITOCHONDRIAL"/>
    <property type="match status" value="1"/>
</dbReference>
<dbReference type="SUPFAM" id="SSF52096">
    <property type="entry name" value="ClpP/crotonase"/>
    <property type="match status" value="1"/>
</dbReference>
<accession>A0ABV2LWZ9</accession>
<keyword evidence="2" id="KW-1185">Reference proteome</keyword>
<organism evidence="1 2">
    <name type="scientific">Moheibacter stercoris</name>
    <dbReference type="NCBI Taxonomy" id="1628251"/>
    <lineage>
        <taxon>Bacteria</taxon>
        <taxon>Pseudomonadati</taxon>
        <taxon>Bacteroidota</taxon>
        <taxon>Flavobacteriia</taxon>
        <taxon>Flavobacteriales</taxon>
        <taxon>Weeksellaceae</taxon>
        <taxon>Moheibacter</taxon>
    </lineage>
</organism>
<keyword evidence="1" id="KW-0456">Lyase</keyword>
<dbReference type="Pfam" id="PF00378">
    <property type="entry name" value="ECH_1"/>
    <property type="match status" value="1"/>
</dbReference>
<name>A0ABV2LWZ9_9FLAO</name>
<dbReference type="EMBL" id="JBEPMO010000030">
    <property type="protein sequence ID" value="MET3733079.1"/>
    <property type="molecule type" value="Genomic_DNA"/>
</dbReference>
<dbReference type="CDD" id="cd06558">
    <property type="entry name" value="crotonase-like"/>
    <property type="match status" value="1"/>
</dbReference>
<sequence>MEQLHYIKTDIESDIATIEFFHPKSNSFPSTQLNELIRIFDELGANDKVKIIILKSAGDKVFSAGASFDELLTIDEFEKGKKFFMGFANVILAMRRCPKFIVGCITGKIVGGGVGLTAACDYALAESNSAARLSELSIGIGPFVIEPAITRKIGITAFSEMTMNPTEWKSPEWLKEKGIFNHVYPTIEECEKASLDFAKNLSVYSLDAMRDLKSIFWQGTDHLPELMKSRAEMSGRLVLSDFTKETLMKFKSN</sequence>
<evidence type="ECO:0000313" key="2">
    <source>
        <dbReference type="Proteomes" id="UP001549146"/>
    </source>
</evidence>
<dbReference type="InterPro" id="IPR029045">
    <property type="entry name" value="ClpP/crotonase-like_dom_sf"/>
</dbReference>
<dbReference type="EC" id="4.2.1.18" evidence="1"/>
<dbReference type="Proteomes" id="UP001549146">
    <property type="component" value="Unassembled WGS sequence"/>
</dbReference>
<dbReference type="Gene3D" id="3.90.226.10">
    <property type="entry name" value="2-enoyl-CoA Hydratase, Chain A, domain 1"/>
    <property type="match status" value="1"/>
</dbReference>
<dbReference type="PANTHER" id="PTHR11941">
    <property type="entry name" value="ENOYL-COA HYDRATASE-RELATED"/>
    <property type="match status" value="1"/>
</dbReference>
<comment type="caution">
    <text evidence="1">The sequence shown here is derived from an EMBL/GenBank/DDBJ whole genome shotgun (WGS) entry which is preliminary data.</text>
</comment>
<dbReference type="RefSeq" id="WP_354510897.1">
    <property type="nucleotide sequence ID" value="NZ_JBEPMO010000030.1"/>
</dbReference>
<proteinExistence type="predicted"/>
<gene>
    <name evidence="1" type="ORF">ABID46_002672</name>
</gene>
<reference evidence="1 2" key="1">
    <citation type="submission" date="2024-06" db="EMBL/GenBank/DDBJ databases">
        <title>Genomic Encyclopedia of Type Strains, Phase IV (KMG-IV): sequencing the most valuable type-strain genomes for metagenomic binning, comparative biology and taxonomic classification.</title>
        <authorList>
            <person name="Goeker M."/>
        </authorList>
    </citation>
    <scope>NUCLEOTIDE SEQUENCE [LARGE SCALE GENOMIC DNA]</scope>
    <source>
        <strain evidence="1 2">DSM 29388</strain>
    </source>
</reference>
<dbReference type="InterPro" id="IPR001753">
    <property type="entry name" value="Enoyl-CoA_hydra/iso"/>
</dbReference>